<proteinExistence type="predicted"/>
<dbReference type="Pfam" id="PF13771">
    <property type="entry name" value="zf-HC5HC2H"/>
    <property type="match status" value="1"/>
</dbReference>
<evidence type="ECO:0000313" key="24">
    <source>
        <dbReference type="EMBL" id="CAH1153697.1"/>
    </source>
</evidence>
<gene>
    <name evidence="24" type="ORF">PHAECO_LOCUS4082</name>
</gene>
<evidence type="ECO:0000313" key="25">
    <source>
        <dbReference type="Proteomes" id="UP001153737"/>
    </source>
</evidence>
<evidence type="ECO:0000259" key="21">
    <source>
        <dbReference type="PROSITE" id="PS50868"/>
    </source>
</evidence>
<keyword evidence="9" id="KW-0862">Zinc</keyword>
<evidence type="ECO:0000256" key="3">
    <source>
        <dbReference type="ARBA" id="ARBA00022603"/>
    </source>
</evidence>
<dbReference type="EC" id="2.1.1.355" evidence="2"/>
<keyword evidence="6" id="KW-0479">Metal-binding</keyword>
<dbReference type="PROSITE" id="PS51542">
    <property type="entry name" value="FYRN"/>
    <property type="match status" value="1"/>
</dbReference>
<organism evidence="24 25">
    <name type="scientific">Phaedon cochleariae</name>
    <name type="common">Mustard beetle</name>
    <dbReference type="NCBI Taxonomy" id="80249"/>
    <lineage>
        <taxon>Eukaryota</taxon>
        <taxon>Metazoa</taxon>
        <taxon>Ecdysozoa</taxon>
        <taxon>Arthropoda</taxon>
        <taxon>Hexapoda</taxon>
        <taxon>Insecta</taxon>
        <taxon>Pterygota</taxon>
        <taxon>Neoptera</taxon>
        <taxon>Endopterygota</taxon>
        <taxon>Coleoptera</taxon>
        <taxon>Polyphaga</taxon>
        <taxon>Cucujiformia</taxon>
        <taxon>Chrysomeloidea</taxon>
        <taxon>Chrysomelidae</taxon>
        <taxon>Chrysomelinae</taxon>
        <taxon>Chrysomelini</taxon>
        <taxon>Phaedon</taxon>
    </lineage>
</organism>
<dbReference type="InterPro" id="IPR019787">
    <property type="entry name" value="Znf_PHD-finger"/>
</dbReference>
<dbReference type="GO" id="GO:0043565">
    <property type="term" value="F:sequence-specific DNA binding"/>
    <property type="evidence" value="ECO:0007669"/>
    <property type="project" value="InterPro"/>
</dbReference>
<dbReference type="GO" id="GO:0098687">
    <property type="term" value="C:chromosomal region"/>
    <property type="evidence" value="ECO:0007669"/>
    <property type="project" value="UniProtKB-ARBA"/>
</dbReference>
<evidence type="ECO:0000259" key="23">
    <source>
        <dbReference type="PROSITE" id="PS51805"/>
    </source>
</evidence>
<keyword evidence="3" id="KW-0489">Methyltransferase</keyword>
<evidence type="ECO:0000256" key="9">
    <source>
        <dbReference type="ARBA" id="ARBA00022833"/>
    </source>
</evidence>
<feature type="domain" description="PHD-type" evidence="23">
    <location>
        <begin position="963"/>
        <end position="1071"/>
    </location>
</feature>
<keyword evidence="7" id="KW-0677">Repeat</keyword>
<keyword evidence="11" id="KW-0805">Transcription regulation</keyword>
<dbReference type="Pfam" id="PF05964">
    <property type="entry name" value="FYRN"/>
    <property type="match status" value="1"/>
</dbReference>
<feature type="compositionally biased region" description="Polar residues" evidence="18">
    <location>
        <begin position="488"/>
        <end position="501"/>
    </location>
</feature>
<evidence type="ECO:0000256" key="16">
    <source>
        <dbReference type="ARBA" id="ARBA00071661"/>
    </source>
</evidence>
<evidence type="ECO:0000256" key="6">
    <source>
        <dbReference type="ARBA" id="ARBA00022723"/>
    </source>
</evidence>
<feature type="compositionally biased region" description="Basic and acidic residues" evidence="18">
    <location>
        <begin position="2293"/>
        <end position="2319"/>
    </location>
</feature>
<accession>A0A9P0GS76</accession>
<keyword evidence="25" id="KW-1185">Reference proteome</keyword>
<feature type="compositionally biased region" description="Low complexity" evidence="18">
    <location>
        <begin position="29"/>
        <end position="42"/>
    </location>
</feature>
<keyword evidence="15" id="KW-0539">Nucleus</keyword>
<keyword evidence="13" id="KW-0238">DNA-binding</keyword>
<dbReference type="Pfam" id="PF00856">
    <property type="entry name" value="SET"/>
    <property type="match status" value="1"/>
</dbReference>
<evidence type="ECO:0000256" key="13">
    <source>
        <dbReference type="ARBA" id="ARBA00023125"/>
    </source>
</evidence>
<keyword evidence="12" id="KW-0103">Bromodomain</keyword>
<dbReference type="InterPro" id="IPR001214">
    <property type="entry name" value="SET_dom"/>
</dbReference>
<dbReference type="GO" id="GO:0140949">
    <property type="term" value="F:histone H3K9 trimethyltransferase activity"/>
    <property type="evidence" value="ECO:0007669"/>
    <property type="project" value="UniProtKB-EC"/>
</dbReference>
<keyword evidence="5" id="KW-0949">S-adenosyl-L-methionine</keyword>
<dbReference type="Gene3D" id="1.20.920.10">
    <property type="entry name" value="Bromodomain-like"/>
    <property type="match status" value="1"/>
</dbReference>
<dbReference type="PROSITE" id="PS51543">
    <property type="entry name" value="FYRC"/>
    <property type="match status" value="1"/>
</dbReference>
<dbReference type="GO" id="GO:0005700">
    <property type="term" value="C:polytene chromosome"/>
    <property type="evidence" value="ECO:0007669"/>
    <property type="project" value="UniProtKB-ARBA"/>
</dbReference>
<dbReference type="InterPro" id="IPR001628">
    <property type="entry name" value="Znf_hrmn_rcpt"/>
</dbReference>
<dbReference type="Pfam" id="PF05965">
    <property type="entry name" value="FYRC"/>
    <property type="match status" value="1"/>
</dbReference>
<keyword evidence="10" id="KW-0156">Chromatin regulator</keyword>
<feature type="domain" description="PHD-type" evidence="19">
    <location>
        <begin position="585"/>
        <end position="639"/>
    </location>
</feature>
<dbReference type="InterPro" id="IPR003888">
    <property type="entry name" value="FYrich_N"/>
</dbReference>
<evidence type="ECO:0000259" key="19">
    <source>
        <dbReference type="PROSITE" id="PS50016"/>
    </source>
</evidence>
<feature type="compositionally biased region" description="Basic and acidic residues" evidence="18">
    <location>
        <begin position="469"/>
        <end position="482"/>
    </location>
</feature>
<evidence type="ECO:0000256" key="1">
    <source>
        <dbReference type="ARBA" id="ARBA00004123"/>
    </source>
</evidence>
<feature type="domain" description="Post-SET" evidence="21">
    <location>
        <begin position="2610"/>
        <end position="2626"/>
    </location>
</feature>
<dbReference type="InterPro" id="IPR047219">
    <property type="entry name" value="KMT2A_2B_SET"/>
</dbReference>
<feature type="region of interest" description="Disordered" evidence="18">
    <location>
        <begin position="1"/>
        <end position="67"/>
    </location>
</feature>
<dbReference type="InterPro" id="IPR001965">
    <property type="entry name" value="Znf_PHD"/>
</dbReference>
<dbReference type="SMART" id="SM00249">
    <property type="entry name" value="PHD"/>
    <property type="match status" value="4"/>
</dbReference>
<dbReference type="PANTHER" id="PTHR45838">
    <property type="entry name" value="HISTONE-LYSINE-N-METHYLTRANSFERASE 2 KMT2 FAMILY MEMBER"/>
    <property type="match status" value="1"/>
</dbReference>
<feature type="domain" description="Nuclear receptor" evidence="22">
    <location>
        <begin position="248"/>
        <end position="351"/>
    </location>
</feature>
<dbReference type="InterPro" id="IPR034732">
    <property type="entry name" value="EPHD"/>
</dbReference>
<name>A0A9P0GS76_PHACE</name>
<dbReference type="GO" id="GO:0035097">
    <property type="term" value="C:histone methyltransferase complex"/>
    <property type="evidence" value="ECO:0007669"/>
    <property type="project" value="TreeGrafter"/>
</dbReference>
<sequence length="2626" mass="295117">MGRSKFPGKPTKHIHRKRVNVLPPTGEISNVESSSSVTVDSVVENKQEEDVNESDSESVPPENAVSRKVPMKRRLTRKMKSVLRNKNASKRSLLSKMCNKSSVKSKMNKGPRTPLTRKSVHHSYAASCRNKVTKEPTNLVGKFVLPTRSVHSSRVIKPNKRFISELNEGITLKKKIGIGKRHCLKQDEDKSIIESEDTESGSCNNESDKTTFTNGHRVVLRQARLKLPNQIGTQGPFSTKPNSSPPGTVTCGVCGAVRFYRFIKQARKFNIYSCESCRKFISKMIKRQACGNKNTQTMLVCNKGQGTCHVPPVVRNQQWKLTKCAYRARCTACWLKMCLRSFHMPPSLKQSLTLMLPKNMQGLDVIFNNTLPPLLWQANVAPKILVDKLQDTTNLKQRPVRFKNPKLQSVPSASVPNSDIKRQKIDLKGPRVKHVCRSASIVLGQPIAIFGEVEKKCDTQDQLSNDIKTSSEEKTGNEKNIMDVKVVSSRSDSNTSEAESNCSDRVTRIQCSFSDSSESVTRRDRLIRNVSVSSQNYLETKAPERKKNLLEPQNGISIDFWDGYDPDSICQSGFCIIASEQFPMPAICFLCGSAGKEAMLHCSICCEPYHSFCLEQPQCVSASQNPKQCTWVCPRCTTCSECNQFDRQKVSCQKCLKAYHPECFNTKWNSEDKPTVCSRCLNCKSCGTENITKFIGNLPLCITCFKSRKKGNFCPICQHCYDENECCSKMMECAKCMKWVHAKCENLKEEQYQMLGILPESIEYICSCCCKSKTPQWRTAVTSELRSCFNQILRLLSKNKTARNLLKWSPLNNSASSSKTITNVRKITFSNEDADLDNNNYSKDMQDVHKIYSFEENDKYEAAYTKGSSTVSMVDIKNKLNSNEYRSVREFNKEVEHYLKSLNCEQLLRIYQNIFQDVFPWYQQSLEADEPTCVKTLPQEESQNYIQTEEKADVEILLSTPDPRFCGFCKGLGDGPKHQESRLLYCGQNEWVHVNCALWSSEVYEEIDGSLQNVQNALNRGRLIRCAQCKQKGASIGCCYKGCHETFHFSCARTAKLNFMHDKTVYCAIHDLPGNSHVITVDKDLEVHRSVYVELDRKKRKYSEIHRVNFMVGSLCVKNLGKIEPAVSDSCEAIIPMGFVCTRLFWSTVEPWKLVPYTITTSIQSRSNYTLAVDRNFTVDHTLDKPAVDKMMKEMNAWQKDVDRKISDTESEDDEEQQNGDILSPELTDAILEELPHDLLDGISVQDIFPKLSYDDLINMDYKTDLSNLESFTESCKKSELEEDIDLDKNKRGNKIDSLVKSRASQRSCSLTLSCKLDSSMSPAMKKRKLAAARENSMIYQLLQVDGNCDDGSSSECGSPTGLTTENPWGTYISEEPVTCDKCQSTYRTQASYKRHLESCEMLCTSESDSEMNADQEAIVTYMNPSQNLVDNQVLLDINETPVVISSYESYQSEIHTSVLNTQSYVASKSASDILTSPQGEVVIQNLPHLIEQKSLLQTVPVTSIGLEPSQTDHTFTVTQPSMLNDAPMLHPNQTQFCVNQSVPMCLPQNTIQVNPSTNYAGSQMVSINPNGSIALNPVQSNLNQMNQQPIDFHQAQSVTIQSLPYNNAILNVGPQNQFSKLITNPVLQTVNVPGNQWVKHISKPTMIAQKTLKTKGRSRTIAAKRPHFDEGDTLIFPTQSTGQMIVQHLPSTNYVPTLMDAFQQPGQNLQYVATISPQVNTVPTQSIVQIQPENNIISIVPGLQQGMYIQQPRVENQLVMDSNGTLGWSQQQTVQPVYYGFETIVQNTVMQSQQFLPTTMPGVLTANSSYSTTTQVFQTSKLEPVLDVASNSFVLVNPGQLVNSQPLVNSQSMVNPTSIVNSQPITQSITNSQSSQHVANSQPPMIHSHIVNPQPMVTSQPIVTSQPVLNQQSVVTAQPIMHSQSYINTQPLSNPPPVISSQPLISSQPVINSQPIINSQPVNTSQPVISSQPVITPQPVIIPQPVVTPLPAHSMEMSRFSQPQPQSLPQIQVEVKISRPVEIKPSQPQLMKYAQSLTSHKQCTPIASAHSITLPIAPFVSSEQGIPTNIVTPIPKPPITQGRPMSRVLPMPTNVNKEIKKISCDDEKLFFIEEKKKTIQAIKLEVIKPPAKLITKTAVTKIEPKKVELIESKIIKPALTALVAVAPPKLIQDIVKDIKKEECFKQEPIEPKTLETVQKIETLHFDLSLKAVEEEKLPLPDPQSLKPIEISIPEDTKLDTSLKLVFQKQGQDGSYIISNFTAKQPIQVAPLRPIKSNSFSQTPSTQQTQLRGQEKEQEQFEAKEKAEDIPKSQCAKKENDNTPSILYTMETQDGLKYSSSSVSDLWTRVLDAVQVARAAHNMPPLPTDSNSMLNSVQFLGFKSNGLKYLIEQLPGATKCTKYKSVFNFPPHPSDIDDEYAQDHIHGTIRCVPYDKHNCEPYDMFGWLSSKHRQPEEISLDTLELLPRRVVNLPMAMKFRQLKLTSKYSVGVYRSLIHGRGLFCLRDIEAGEMVIEYAGEVIRSILTDKREKYYNSKDIGCYMFRVDDNFVVDATMKGNAARFINHSCDPNCYSRVVEILGHKHIIIFALRRILSGEELTYDYKFPFEEDKIPCTCGSRKCRKFLN</sequence>
<keyword evidence="8 17" id="KW-0863">Zinc-finger</keyword>
<dbReference type="SUPFAM" id="SSF57903">
    <property type="entry name" value="FYVE/PHD zinc finger"/>
    <property type="match status" value="2"/>
</dbReference>
<feature type="compositionally biased region" description="Basic residues" evidence="18">
    <location>
        <begin position="10"/>
        <end position="19"/>
    </location>
</feature>
<dbReference type="Proteomes" id="UP001153737">
    <property type="component" value="Chromosome 14"/>
</dbReference>
<evidence type="ECO:0000256" key="18">
    <source>
        <dbReference type="SAM" id="MobiDB-lite"/>
    </source>
</evidence>
<evidence type="ECO:0000256" key="11">
    <source>
        <dbReference type="ARBA" id="ARBA00023015"/>
    </source>
</evidence>
<dbReference type="PROSITE" id="PS50016">
    <property type="entry name" value="ZF_PHD_2"/>
    <property type="match status" value="2"/>
</dbReference>
<dbReference type="SMART" id="SM00542">
    <property type="entry name" value="FYRC"/>
    <property type="match status" value="1"/>
</dbReference>
<comment type="subcellular location">
    <subcellularLocation>
        <location evidence="1">Nucleus</location>
    </subcellularLocation>
</comment>
<dbReference type="PROSITE" id="PS51030">
    <property type="entry name" value="NUCLEAR_REC_DBD_2"/>
    <property type="match status" value="1"/>
</dbReference>
<feature type="domain" description="PHD-type" evidence="19">
    <location>
        <begin position="711"/>
        <end position="772"/>
    </location>
</feature>
<feature type="compositionally biased region" description="Acidic residues" evidence="18">
    <location>
        <begin position="1209"/>
        <end position="1218"/>
    </location>
</feature>
<evidence type="ECO:0000256" key="17">
    <source>
        <dbReference type="PROSITE-ProRule" id="PRU00146"/>
    </source>
</evidence>
<keyword evidence="14" id="KW-0804">Transcription</keyword>
<evidence type="ECO:0000256" key="10">
    <source>
        <dbReference type="ARBA" id="ARBA00022853"/>
    </source>
</evidence>
<dbReference type="InterPro" id="IPR036427">
    <property type="entry name" value="Bromodomain-like_sf"/>
</dbReference>
<dbReference type="GO" id="GO:0008270">
    <property type="term" value="F:zinc ion binding"/>
    <property type="evidence" value="ECO:0007669"/>
    <property type="project" value="UniProtKB-KW"/>
</dbReference>
<dbReference type="GO" id="GO:0042800">
    <property type="term" value="F:histone H3K4 methyltransferase activity"/>
    <property type="evidence" value="ECO:0007669"/>
    <property type="project" value="TreeGrafter"/>
</dbReference>
<dbReference type="PROSITE" id="PS50280">
    <property type="entry name" value="SET"/>
    <property type="match status" value="1"/>
</dbReference>
<protein>
    <recommendedName>
        <fullName evidence="16">Histone-lysine N-methyltransferase trithorax</fullName>
        <ecNumber evidence="2">2.1.1.355</ecNumber>
    </recommendedName>
</protein>
<dbReference type="SMART" id="SM00317">
    <property type="entry name" value="SET"/>
    <property type="match status" value="1"/>
</dbReference>
<dbReference type="InterPro" id="IPR046341">
    <property type="entry name" value="SET_dom_sf"/>
</dbReference>
<evidence type="ECO:0000259" key="20">
    <source>
        <dbReference type="PROSITE" id="PS50280"/>
    </source>
</evidence>
<dbReference type="EMBL" id="OU896720">
    <property type="protein sequence ID" value="CAH1153697.1"/>
    <property type="molecule type" value="Genomic_DNA"/>
</dbReference>
<dbReference type="GO" id="GO:0032259">
    <property type="term" value="P:methylation"/>
    <property type="evidence" value="ECO:0007669"/>
    <property type="project" value="UniProtKB-KW"/>
</dbReference>
<dbReference type="Gene3D" id="2.170.270.10">
    <property type="entry name" value="SET domain"/>
    <property type="match status" value="1"/>
</dbReference>
<dbReference type="Gene3D" id="3.30.40.10">
    <property type="entry name" value="Zinc/RING finger domain, C3HC4 (zinc finger)"/>
    <property type="match status" value="3"/>
</dbReference>
<evidence type="ECO:0000256" key="2">
    <source>
        <dbReference type="ARBA" id="ARBA00012183"/>
    </source>
</evidence>
<reference evidence="24" key="2">
    <citation type="submission" date="2022-10" db="EMBL/GenBank/DDBJ databases">
        <authorList>
            <consortium name="ENA_rothamsted_submissions"/>
            <consortium name="culmorum"/>
            <person name="King R."/>
        </authorList>
    </citation>
    <scope>NUCLEOTIDE SEQUENCE</scope>
</reference>
<evidence type="ECO:0000256" key="5">
    <source>
        <dbReference type="ARBA" id="ARBA00022691"/>
    </source>
</evidence>
<dbReference type="SUPFAM" id="SSF82199">
    <property type="entry name" value="SET domain"/>
    <property type="match status" value="1"/>
</dbReference>
<feature type="region of interest" description="Disordered" evidence="18">
    <location>
        <begin position="467"/>
        <end position="501"/>
    </location>
</feature>
<dbReference type="CDD" id="cd15506">
    <property type="entry name" value="PHD1_KMT2A_like"/>
    <property type="match status" value="1"/>
</dbReference>
<feature type="compositionally biased region" description="Low complexity" evidence="18">
    <location>
        <begin position="2277"/>
        <end position="2290"/>
    </location>
</feature>
<evidence type="ECO:0000256" key="15">
    <source>
        <dbReference type="ARBA" id="ARBA00023242"/>
    </source>
</evidence>
<evidence type="ECO:0000259" key="22">
    <source>
        <dbReference type="PROSITE" id="PS51030"/>
    </source>
</evidence>
<feature type="domain" description="SET" evidence="20">
    <location>
        <begin position="2488"/>
        <end position="2604"/>
    </location>
</feature>
<dbReference type="CDD" id="cd15508">
    <property type="entry name" value="PHD3_KMT2A_like"/>
    <property type="match status" value="1"/>
</dbReference>
<dbReference type="InterPro" id="IPR011011">
    <property type="entry name" value="Znf_FYVE_PHD"/>
</dbReference>
<feature type="region of interest" description="Disordered" evidence="18">
    <location>
        <begin position="2276"/>
        <end position="2319"/>
    </location>
</feature>
<dbReference type="InterPro" id="IPR003616">
    <property type="entry name" value="Post-SET_dom"/>
</dbReference>
<evidence type="ECO:0000256" key="8">
    <source>
        <dbReference type="ARBA" id="ARBA00022771"/>
    </source>
</evidence>
<dbReference type="SMART" id="SM00508">
    <property type="entry name" value="PostSET"/>
    <property type="match status" value="1"/>
</dbReference>
<keyword evidence="4" id="KW-0808">Transferase</keyword>
<dbReference type="FunFam" id="2.170.270.10:FF:000004">
    <property type="entry name" value="Histone-lysine N-methyltransferase"/>
    <property type="match status" value="1"/>
</dbReference>
<dbReference type="GO" id="GO:0003700">
    <property type="term" value="F:DNA-binding transcription factor activity"/>
    <property type="evidence" value="ECO:0007669"/>
    <property type="project" value="InterPro"/>
</dbReference>
<dbReference type="InterPro" id="IPR019786">
    <property type="entry name" value="Zinc_finger_PHD-type_CS"/>
</dbReference>
<dbReference type="PROSITE" id="PS01359">
    <property type="entry name" value="ZF_PHD_1"/>
    <property type="match status" value="1"/>
</dbReference>
<evidence type="ECO:0000256" key="4">
    <source>
        <dbReference type="ARBA" id="ARBA00022679"/>
    </source>
</evidence>
<dbReference type="SMART" id="SM00541">
    <property type="entry name" value="FYRN"/>
    <property type="match status" value="1"/>
</dbReference>
<dbReference type="PROSITE" id="PS51805">
    <property type="entry name" value="EPHD"/>
    <property type="match status" value="1"/>
</dbReference>
<dbReference type="PROSITE" id="PS50868">
    <property type="entry name" value="POST_SET"/>
    <property type="match status" value="1"/>
</dbReference>
<evidence type="ECO:0000256" key="12">
    <source>
        <dbReference type="ARBA" id="ARBA00023117"/>
    </source>
</evidence>
<dbReference type="GO" id="GO:0045893">
    <property type="term" value="P:positive regulation of DNA-templated transcription"/>
    <property type="evidence" value="ECO:0007669"/>
    <property type="project" value="TreeGrafter"/>
</dbReference>
<dbReference type="InterPro" id="IPR003889">
    <property type="entry name" value="FYrich_C"/>
</dbReference>
<dbReference type="PANTHER" id="PTHR45838:SF4">
    <property type="entry name" value="HISTONE-LYSINE N-METHYLTRANSFERASE TRITHORAX"/>
    <property type="match status" value="1"/>
</dbReference>
<dbReference type="FunFam" id="3.30.40.10:FF:000002">
    <property type="entry name" value="Histone-lysine N-methyltransferase"/>
    <property type="match status" value="1"/>
</dbReference>
<feature type="region of interest" description="Disordered" evidence="18">
    <location>
        <begin position="100"/>
        <end position="122"/>
    </location>
</feature>
<dbReference type="Gene3D" id="3.30.160.360">
    <property type="match status" value="2"/>
</dbReference>
<dbReference type="InterPro" id="IPR013083">
    <property type="entry name" value="Znf_RING/FYVE/PHD"/>
</dbReference>
<evidence type="ECO:0000256" key="7">
    <source>
        <dbReference type="ARBA" id="ARBA00022737"/>
    </source>
</evidence>
<dbReference type="OrthoDB" id="308383at2759"/>
<reference evidence="24" key="1">
    <citation type="submission" date="2022-01" db="EMBL/GenBank/DDBJ databases">
        <authorList>
            <person name="King R."/>
        </authorList>
    </citation>
    <scope>NUCLEOTIDE SEQUENCE</scope>
</reference>
<dbReference type="CDD" id="cd19170">
    <property type="entry name" value="SET_KMT2A_2B"/>
    <property type="match status" value="1"/>
</dbReference>
<evidence type="ECO:0000256" key="14">
    <source>
        <dbReference type="ARBA" id="ARBA00023163"/>
    </source>
</evidence>
<feature type="region of interest" description="Disordered" evidence="18">
    <location>
        <begin position="1202"/>
        <end position="1222"/>
    </location>
</feature>